<evidence type="ECO:0000256" key="7">
    <source>
        <dbReference type="SAM" id="Phobius"/>
    </source>
</evidence>
<evidence type="ECO:0000256" key="3">
    <source>
        <dbReference type="ARBA" id="ARBA00022475"/>
    </source>
</evidence>
<dbReference type="Pfam" id="PF02417">
    <property type="entry name" value="Chromate_transp"/>
    <property type="match status" value="1"/>
</dbReference>
<dbReference type="InterPro" id="IPR003370">
    <property type="entry name" value="Chromate_transpt"/>
</dbReference>
<protein>
    <submittedName>
        <fullName evidence="8">Chromate transporter</fullName>
    </submittedName>
</protein>
<evidence type="ECO:0000256" key="5">
    <source>
        <dbReference type="ARBA" id="ARBA00022989"/>
    </source>
</evidence>
<feature type="transmembrane region" description="Helical" evidence="7">
    <location>
        <begin position="72"/>
        <end position="94"/>
    </location>
</feature>
<accession>A0A9D1N7Z2</accession>
<feature type="transmembrane region" description="Helical" evidence="7">
    <location>
        <begin position="148"/>
        <end position="169"/>
    </location>
</feature>
<dbReference type="PANTHER" id="PTHR43663:SF1">
    <property type="entry name" value="CHROMATE TRANSPORTER"/>
    <property type="match status" value="1"/>
</dbReference>
<gene>
    <name evidence="8" type="ORF">IAD25_06190</name>
</gene>
<organism evidence="8 9">
    <name type="scientific">Candidatus Allocopromorpha excrementipullorum</name>
    <dbReference type="NCBI Taxonomy" id="2840743"/>
    <lineage>
        <taxon>Bacteria</taxon>
        <taxon>Bacillati</taxon>
        <taxon>Bacillota</taxon>
        <taxon>Clostridia</taxon>
        <taxon>Eubacteriales</taxon>
        <taxon>Eubacteriaceae</taxon>
        <taxon>Eubacteriaceae incertae sedis</taxon>
        <taxon>Candidatus Allocopromorpha</taxon>
    </lineage>
</organism>
<keyword evidence="5 7" id="KW-1133">Transmembrane helix</keyword>
<sequence length="189" mass="20143">MMYFYLFTMFFRIGLFSFGGGLAMLPLIFQSVQDFGVMSAQEFSDLVALSQVTPGPVAVNAATYVGFNYSGFAGAAIATLGVCLPSFILMLLVMKFIDRFNDSRGIQGAFVGIRPVTVGMIAAAAIFVSETVLVKGSLISMALFTEGLGYFNPIPIALFAVTIFLVGVLKMKPIRVMIIMGIAGALLCG</sequence>
<dbReference type="AlphaFoldDB" id="A0A9D1N7Z2"/>
<keyword evidence="6 7" id="KW-0472">Membrane</keyword>
<dbReference type="GO" id="GO:0015109">
    <property type="term" value="F:chromate transmembrane transporter activity"/>
    <property type="evidence" value="ECO:0007669"/>
    <property type="project" value="InterPro"/>
</dbReference>
<evidence type="ECO:0000256" key="1">
    <source>
        <dbReference type="ARBA" id="ARBA00004651"/>
    </source>
</evidence>
<comment type="subcellular location">
    <subcellularLocation>
        <location evidence="1">Cell membrane</location>
        <topology evidence="1">Multi-pass membrane protein</topology>
    </subcellularLocation>
</comment>
<keyword evidence="3" id="KW-1003">Cell membrane</keyword>
<feature type="transmembrane region" description="Helical" evidence="7">
    <location>
        <begin position="106"/>
        <end position="128"/>
    </location>
</feature>
<dbReference type="EMBL" id="DVOB01000133">
    <property type="protein sequence ID" value="HIU96288.1"/>
    <property type="molecule type" value="Genomic_DNA"/>
</dbReference>
<dbReference type="Proteomes" id="UP000824130">
    <property type="component" value="Unassembled WGS sequence"/>
</dbReference>
<evidence type="ECO:0000313" key="9">
    <source>
        <dbReference type="Proteomes" id="UP000824130"/>
    </source>
</evidence>
<reference evidence="8" key="1">
    <citation type="submission" date="2020-10" db="EMBL/GenBank/DDBJ databases">
        <authorList>
            <person name="Gilroy R."/>
        </authorList>
    </citation>
    <scope>NUCLEOTIDE SEQUENCE</scope>
    <source>
        <strain evidence="8">ChiSjej4B22-8349</strain>
    </source>
</reference>
<comment type="similarity">
    <text evidence="2">Belongs to the chromate ion transporter (CHR) (TC 2.A.51) family.</text>
</comment>
<dbReference type="GO" id="GO:0005886">
    <property type="term" value="C:plasma membrane"/>
    <property type="evidence" value="ECO:0007669"/>
    <property type="project" value="UniProtKB-SubCell"/>
</dbReference>
<evidence type="ECO:0000256" key="6">
    <source>
        <dbReference type="ARBA" id="ARBA00023136"/>
    </source>
</evidence>
<name>A0A9D1N7Z2_9FIRM</name>
<proteinExistence type="inferred from homology"/>
<comment type="caution">
    <text evidence="8">The sequence shown here is derived from an EMBL/GenBank/DDBJ whole genome shotgun (WGS) entry which is preliminary data.</text>
</comment>
<keyword evidence="4 7" id="KW-0812">Transmembrane</keyword>
<evidence type="ECO:0000256" key="4">
    <source>
        <dbReference type="ARBA" id="ARBA00022692"/>
    </source>
</evidence>
<evidence type="ECO:0000256" key="2">
    <source>
        <dbReference type="ARBA" id="ARBA00005262"/>
    </source>
</evidence>
<feature type="transmembrane region" description="Helical" evidence="7">
    <location>
        <begin position="9"/>
        <end position="29"/>
    </location>
</feature>
<dbReference type="InterPro" id="IPR052518">
    <property type="entry name" value="CHR_Transporter"/>
</dbReference>
<reference evidence="8" key="2">
    <citation type="journal article" date="2021" name="PeerJ">
        <title>Extensive microbial diversity within the chicken gut microbiome revealed by metagenomics and culture.</title>
        <authorList>
            <person name="Gilroy R."/>
            <person name="Ravi A."/>
            <person name="Getino M."/>
            <person name="Pursley I."/>
            <person name="Horton D.L."/>
            <person name="Alikhan N.F."/>
            <person name="Baker D."/>
            <person name="Gharbi K."/>
            <person name="Hall N."/>
            <person name="Watson M."/>
            <person name="Adriaenssens E.M."/>
            <person name="Foster-Nyarko E."/>
            <person name="Jarju S."/>
            <person name="Secka A."/>
            <person name="Antonio M."/>
            <person name="Oren A."/>
            <person name="Chaudhuri R.R."/>
            <person name="La Ragione R."/>
            <person name="Hildebrand F."/>
            <person name="Pallen M.J."/>
        </authorList>
    </citation>
    <scope>NUCLEOTIDE SEQUENCE</scope>
    <source>
        <strain evidence="8">ChiSjej4B22-8349</strain>
    </source>
</reference>
<evidence type="ECO:0000313" key="8">
    <source>
        <dbReference type="EMBL" id="HIU96288.1"/>
    </source>
</evidence>
<dbReference type="PANTHER" id="PTHR43663">
    <property type="entry name" value="CHROMATE TRANSPORT PROTEIN-RELATED"/>
    <property type="match status" value="1"/>
</dbReference>